<keyword evidence="5" id="KW-0552">Olfaction</keyword>
<keyword evidence="9" id="KW-0807">Transducer</keyword>
<evidence type="ECO:0000256" key="3">
    <source>
        <dbReference type="ARBA" id="ARBA00022606"/>
    </source>
</evidence>
<evidence type="ECO:0000256" key="9">
    <source>
        <dbReference type="ARBA" id="ARBA00023224"/>
    </source>
</evidence>
<keyword evidence="8 11" id="KW-0675">Receptor</keyword>
<evidence type="ECO:0000256" key="7">
    <source>
        <dbReference type="ARBA" id="ARBA00023136"/>
    </source>
</evidence>
<reference evidence="11 12" key="1">
    <citation type="journal article" date="2008" name="Nature">
        <title>The genome of the model beetle and pest Tribolium castaneum.</title>
        <authorList>
            <consortium name="Tribolium Genome Sequencing Consortium"/>
            <person name="Richards S."/>
            <person name="Gibbs R.A."/>
            <person name="Weinstock G.M."/>
            <person name="Brown S.J."/>
            <person name="Denell R."/>
            <person name="Beeman R.W."/>
            <person name="Gibbs R."/>
            <person name="Beeman R.W."/>
            <person name="Brown S.J."/>
            <person name="Bucher G."/>
            <person name="Friedrich M."/>
            <person name="Grimmelikhuijzen C.J."/>
            <person name="Klingler M."/>
            <person name="Lorenzen M."/>
            <person name="Richards S."/>
            <person name="Roth S."/>
            <person name="Schroder R."/>
            <person name="Tautz D."/>
            <person name="Zdobnov E.M."/>
            <person name="Muzny D."/>
            <person name="Gibbs R.A."/>
            <person name="Weinstock G.M."/>
            <person name="Attaway T."/>
            <person name="Bell S."/>
            <person name="Buhay C.J."/>
            <person name="Chandrabose M.N."/>
            <person name="Chavez D."/>
            <person name="Clerk-Blankenburg K.P."/>
            <person name="Cree A."/>
            <person name="Dao M."/>
            <person name="Davis C."/>
            <person name="Chacko J."/>
            <person name="Dinh H."/>
            <person name="Dugan-Rocha S."/>
            <person name="Fowler G."/>
            <person name="Garner T.T."/>
            <person name="Garnes J."/>
            <person name="Gnirke A."/>
            <person name="Hawes A."/>
            <person name="Hernandez J."/>
            <person name="Hines S."/>
            <person name="Holder M."/>
            <person name="Hume J."/>
            <person name="Jhangiani S.N."/>
            <person name="Joshi V."/>
            <person name="Khan Z.M."/>
            <person name="Jackson L."/>
            <person name="Kovar C."/>
            <person name="Kowis A."/>
            <person name="Lee S."/>
            <person name="Lewis L.R."/>
            <person name="Margolis J."/>
            <person name="Morgan M."/>
            <person name="Nazareth L.V."/>
            <person name="Nguyen N."/>
            <person name="Okwuonu G."/>
            <person name="Parker D."/>
            <person name="Richards S."/>
            <person name="Ruiz S.J."/>
            <person name="Santibanez J."/>
            <person name="Savard J."/>
            <person name="Scherer S.E."/>
            <person name="Schneider B."/>
            <person name="Sodergren E."/>
            <person name="Tautz D."/>
            <person name="Vattahil S."/>
            <person name="Villasana D."/>
            <person name="White C.S."/>
            <person name="Wright R."/>
            <person name="Park Y."/>
            <person name="Beeman R.W."/>
            <person name="Lord J."/>
            <person name="Oppert B."/>
            <person name="Lorenzen M."/>
            <person name="Brown S."/>
            <person name="Wang L."/>
            <person name="Savard J."/>
            <person name="Tautz D."/>
            <person name="Richards S."/>
            <person name="Weinstock G."/>
            <person name="Gibbs R.A."/>
            <person name="Liu Y."/>
            <person name="Worley K."/>
            <person name="Weinstock G."/>
            <person name="Elsik C.G."/>
            <person name="Reese J.T."/>
            <person name="Elhaik E."/>
            <person name="Landan G."/>
            <person name="Graur D."/>
            <person name="Arensburger P."/>
            <person name="Atkinson P."/>
            <person name="Beeman R.W."/>
            <person name="Beidler J."/>
            <person name="Brown S.J."/>
            <person name="Demuth J.P."/>
            <person name="Drury D.W."/>
            <person name="Du Y.Z."/>
            <person name="Fujiwara H."/>
            <person name="Lorenzen M."/>
            <person name="Maselli V."/>
            <person name="Osanai M."/>
            <person name="Park Y."/>
            <person name="Robertson H.M."/>
            <person name="Tu Z."/>
            <person name="Wang J.J."/>
            <person name="Wang S."/>
            <person name="Richards S."/>
            <person name="Song H."/>
            <person name="Zhang L."/>
            <person name="Sodergren E."/>
            <person name="Werner D."/>
            <person name="Stanke M."/>
            <person name="Morgenstern B."/>
            <person name="Solovyev V."/>
            <person name="Kosarev P."/>
            <person name="Brown G."/>
            <person name="Chen H.C."/>
            <person name="Ermolaeva O."/>
            <person name="Hlavina W."/>
            <person name="Kapustin Y."/>
            <person name="Kiryutin B."/>
            <person name="Kitts P."/>
            <person name="Maglott D."/>
            <person name="Pruitt K."/>
            <person name="Sapojnikov V."/>
            <person name="Souvorov A."/>
            <person name="Mackey A.J."/>
            <person name="Waterhouse R.M."/>
            <person name="Wyder S."/>
            <person name="Zdobnov E.M."/>
            <person name="Zdobnov E.M."/>
            <person name="Wyder S."/>
            <person name="Kriventseva E.V."/>
            <person name="Kadowaki T."/>
            <person name="Bork P."/>
            <person name="Aranda M."/>
            <person name="Bao R."/>
            <person name="Beermann A."/>
            <person name="Berns N."/>
            <person name="Bolognesi R."/>
            <person name="Bonneton F."/>
            <person name="Bopp D."/>
            <person name="Brown S.J."/>
            <person name="Bucher G."/>
            <person name="Butts T."/>
            <person name="Chaumot A."/>
            <person name="Denell R.E."/>
            <person name="Ferrier D.E."/>
            <person name="Friedrich M."/>
            <person name="Gordon C.M."/>
            <person name="Jindra M."/>
            <person name="Klingler M."/>
            <person name="Lan Q."/>
            <person name="Lattorff H.M."/>
            <person name="Laudet V."/>
            <person name="von Levetsow C."/>
            <person name="Liu Z."/>
            <person name="Lutz R."/>
            <person name="Lynch J.A."/>
            <person name="da Fonseca R.N."/>
            <person name="Posnien N."/>
            <person name="Reuter R."/>
            <person name="Roth S."/>
            <person name="Savard J."/>
            <person name="Schinko J.B."/>
            <person name="Schmitt C."/>
            <person name="Schoppmeier M."/>
            <person name="Schroder R."/>
            <person name="Shippy T.D."/>
            <person name="Simonnet F."/>
            <person name="Marques-Souza H."/>
            <person name="Tautz D."/>
            <person name="Tomoyasu Y."/>
            <person name="Trauner J."/>
            <person name="Van der Zee M."/>
            <person name="Vervoort M."/>
            <person name="Wittkopp N."/>
            <person name="Wimmer E.A."/>
            <person name="Yang X."/>
            <person name="Jones A.K."/>
            <person name="Sattelle D.B."/>
            <person name="Ebert P.R."/>
            <person name="Nelson D."/>
            <person name="Scott J.G."/>
            <person name="Beeman R.W."/>
            <person name="Muthukrishnan S."/>
            <person name="Kramer K.J."/>
            <person name="Arakane Y."/>
            <person name="Beeman R.W."/>
            <person name="Zhu Q."/>
            <person name="Hogenkamp D."/>
            <person name="Dixit R."/>
            <person name="Oppert B."/>
            <person name="Jiang H."/>
            <person name="Zou Z."/>
            <person name="Marshall J."/>
            <person name="Elpidina E."/>
            <person name="Vinokurov K."/>
            <person name="Oppert C."/>
            <person name="Zou Z."/>
            <person name="Evans J."/>
            <person name="Lu Z."/>
            <person name="Zhao P."/>
            <person name="Sumathipala N."/>
            <person name="Altincicek B."/>
            <person name="Vilcinskas A."/>
            <person name="Williams M."/>
            <person name="Hultmark D."/>
            <person name="Hetru C."/>
            <person name="Jiang H."/>
            <person name="Grimmelikhuijzen C.J."/>
            <person name="Hauser F."/>
            <person name="Cazzamali G."/>
            <person name="Williamson M."/>
            <person name="Park Y."/>
            <person name="Li B."/>
            <person name="Tanaka Y."/>
            <person name="Predel R."/>
            <person name="Neupert S."/>
            <person name="Schachtner J."/>
            <person name="Verleyen P."/>
            <person name="Raible F."/>
            <person name="Bork P."/>
            <person name="Friedrich M."/>
            <person name="Walden K.K."/>
            <person name="Robertson H.M."/>
            <person name="Angeli S."/>
            <person name="Foret S."/>
            <person name="Bucher G."/>
            <person name="Schuetz S."/>
            <person name="Maleszka R."/>
            <person name="Wimmer E.A."/>
            <person name="Beeman R.W."/>
            <person name="Lorenzen M."/>
            <person name="Tomoyasu Y."/>
            <person name="Miller S.C."/>
            <person name="Grossmann D."/>
            <person name="Bucher G."/>
        </authorList>
    </citation>
    <scope>NUCLEOTIDE SEQUENCE [LARGE SCALE GENOMIC DNA]</scope>
    <source>
        <strain evidence="11 12">Georgia GA2</strain>
    </source>
</reference>
<evidence type="ECO:0000256" key="10">
    <source>
        <dbReference type="SAM" id="Phobius"/>
    </source>
</evidence>
<dbReference type="PANTHER" id="PTHR21137:SF35">
    <property type="entry name" value="ODORANT RECEPTOR 19A-RELATED"/>
    <property type="match status" value="1"/>
</dbReference>
<protein>
    <submittedName>
        <fullName evidence="11">Odorant receptor 297</fullName>
    </submittedName>
</protein>
<dbReference type="InParanoid" id="D2CFY6"/>
<gene>
    <name evidence="11" type="primary">AUGUSTUS-3.0.2_05095</name>
    <name evidence="11" type="ORF">TcasGA2_TC005095</name>
</gene>
<evidence type="ECO:0000256" key="6">
    <source>
        <dbReference type="ARBA" id="ARBA00022989"/>
    </source>
</evidence>
<reference evidence="11 12" key="2">
    <citation type="journal article" date="2010" name="Nucleic Acids Res.">
        <title>BeetleBase in 2010: revisions to provide comprehensive genomic information for Tribolium castaneum.</title>
        <authorList>
            <person name="Kim H.S."/>
            <person name="Murphy T."/>
            <person name="Xia J."/>
            <person name="Caragea D."/>
            <person name="Park Y."/>
            <person name="Beeman R.W."/>
            <person name="Lorenzen M.D."/>
            <person name="Butcher S."/>
            <person name="Manak J.R."/>
            <person name="Brown S.J."/>
        </authorList>
    </citation>
    <scope>GENOME REANNOTATION</scope>
    <source>
        <strain evidence="11 12">Georgia GA2</strain>
    </source>
</reference>
<dbReference type="InterPro" id="IPR004117">
    <property type="entry name" value="7tm6_olfct_rcpt"/>
</dbReference>
<keyword evidence="6 10" id="KW-1133">Transmembrane helix</keyword>
<keyword evidence="7 10" id="KW-0472">Membrane</keyword>
<dbReference type="PANTHER" id="PTHR21137">
    <property type="entry name" value="ODORANT RECEPTOR"/>
    <property type="match status" value="1"/>
</dbReference>
<evidence type="ECO:0000256" key="1">
    <source>
        <dbReference type="ARBA" id="ARBA00004651"/>
    </source>
</evidence>
<proteinExistence type="predicted"/>
<comment type="subcellular location">
    <subcellularLocation>
        <location evidence="1">Cell membrane</location>
        <topology evidence="1">Multi-pass membrane protein</topology>
    </subcellularLocation>
</comment>
<dbReference type="GO" id="GO:0050911">
    <property type="term" value="P:detection of chemical stimulus involved in sensory perception of smell"/>
    <property type="evidence" value="ECO:0000318"/>
    <property type="project" value="GO_Central"/>
</dbReference>
<dbReference type="AlphaFoldDB" id="D2CFY6"/>
<feature type="transmembrane region" description="Helical" evidence="10">
    <location>
        <begin position="85"/>
        <end position="103"/>
    </location>
</feature>
<dbReference type="Proteomes" id="UP000007266">
    <property type="component" value="Linkage group 8"/>
</dbReference>
<evidence type="ECO:0000256" key="5">
    <source>
        <dbReference type="ARBA" id="ARBA00022725"/>
    </source>
</evidence>
<keyword evidence="4 10" id="KW-0812">Transmembrane</keyword>
<feature type="transmembrane region" description="Helical" evidence="10">
    <location>
        <begin position="202"/>
        <end position="218"/>
    </location>
</feature>
<name>D2CFY6_TRICA</name>
<accession>D2CFY6</accession>
<evidence type="ECO:0000256" key="4">
    <source>
        <dbReference type="ARBA" id="ARBA00022692"/>
    </source>
</evidence>
<dbReference type="GO" id="GO:0004984">
    <property type="term" value="F:olfactory receptor activity"/>
    <property type="evidence" value="ECO:0000318"/>
    <property type="project" value="GO_Central"/>
</dbReference>
<keyword evidence="3" id="KW-0716">Sensory transduction</keyword>
<keyword evidence="12" id="KW-1185">Reference proteome</keyword>
<sequence>MYNSFQKYPLWKVDTVGTAYKKIVERDALYTKIYIVVIIVIGFCTGILYVIPTDEDHEMFFIMTWFEDNLLEWADILSLCHRCSFLFVSLLMQAPCFQICYLLKHAEYQLGIIQKLLENIHYGFEDLDEMTCGDTKVQGEIRTRLLFCVKRHVSFIVIIKKHIREAGVFVFLFSVTGGMVAVSMLLFFFLNEENLTFNHFRFWALIVVAFLTGVQYVLQGQSLEDITVEFYETLTRIEWYYWNKENKIIYQILLINASDPVTVKFSENVSVNYKLGIDVGKAVYSMMSFMTYIRDSVLTRKG</sequence>
<evidence type="ECO:0000313" key="11">
    <source>
        <dbReference type="EMBL" id="EFA11867.2"/>
    </source>
</evidence>
<dbReference type="EMBL" id="KQ971357">
    <property type="protein sequence ID" value="EFA11867.2"/>
    <property type="molecule type" value="Genomic_DNA"/>
</dbReference>
<evidence type="ECO:0000256" key="2">
    <source>
        <dbReference type="ARBA" id="ARBA00022475"/>
    </source>
</evidence>
<dbReference type="GO" id="GO:0005549">
    <property type="term" value="F:odorant binding"/>
    <property type="evidence" value="ECO:0007669"/>
    <property type="project" value="InterPro"/>
</dbReference>
<organism evidence="11 12">
    <name type="scientific">Tribolium castaneum</name>
    <name type="common">Red flour beetle</name>
    <dbReference type="NCBI Taxonomy" id="7070"/>
    <lineage>
        <taxon>Eukaryota</taxon>
        <taxon>Metazoa</taxon>
        <taxon>Ecdysozoa</taxon>
        <taxon>Arthropoda</taxon>
        <taxon>Hexapoda</taxon>
        <taxon>Insecta</taxon>
        <taxon>Pterygota</taxon>
        <taxon>Neoptera</taxon>
        <taxon>Endopterygota</taxon>
        <taxon>Coleoptera</taxon>
        <taxon>Polyphaga</taxon>
        <taxon>Cucujiformia</taxon>
        <taxon>Tenebrionidae</taxon>
        <taxon>Tenebrionidae incertae sedis</taxon>
        <taxon>Tribolium</taxon>
    </lineage>
</organism>
<keyword evidence="2" id="KW-1003">Cell membrane</keyword>
<dbReference type="GO" id="GO:0005886">
    <property type="term" value="C:plasma membrane"/>
    <property type="evidence" value="ECO:0000318"/>
    <property type="project" value="GO_Central"/>
</dbReference>
<feature type="transmembrane region" description="Helical" evidence="10">
    <location>
        <begin position="29"/>
        <end position="51"/>
    </location>
</feature>
<dbReference type="HOGENOM" id="CLU_059644_1_0_1"/>
<dbReference type="GO" id="GO:0007165">
    <property type="term" value="P:signal transduction"/>
    <property type="evidence" value="ECO:0007669"/>
    <property type="project" value="UniProtKB-KW"/>
</dbReference>
<feature type="transmembrane region" description="Helical" evidence="10">
    <location>
        <begin position="168"/>
        <end position="190"/>
    </location>
</feature>
<evidence type="ECO:0000313" key="12">
    <source>
        <dbReference type="Proteomes" id="UP000007266"/>
    </source>
</evidence>
<evidence type="ECO:0000256" key="8">
    <source>
        <dbReference type="ARBA" id="ARBA00023170"/>
    </source>
</evidence>